<dbReference type="GO" id="GO:0035336">
    <property type="term" value="P:long-chain fatty-acyl-CoA metabolic process"/>
    <property type="evidence" value="ECO:0007669"/>
    <property type="project" value="TreeGrafter"/>
</dbReference>
<dbReference type="GO" id="GO:0102965">
    <property type="term" value="F:alcohol-forming long-chain fatty acyl-CoA reductase activity"/>
    <property type="evidence" value="ECO:0007669"/>
    <property type="project" value="UniProtKB-EC"/>
</dbReference>
<comment type="function">
    <text evidence="4">Catalyzes the reduction of fatty acyl-CoA to fatty alcohols.</text>
</comment>
<accession>A0A6A1WEX3</accession>
<evidence type="ECO:0000259" key="6">
    <source>
        <dbReference type="Pfam" id="PF07993"/>
    </source>
</evidence>
<dbReference type="InterPro" id="IPR013120">
    <property type="entry name" value="FAR_NAD-bd"/>
</dbReference>
<dbReference type="Proteomes" id="UP000516437">
    <property type="component" value="Chromosome 2"/>
</dbReference>
<dbReference type="Gene3D" id="3.40.50.720">
    <property type="entry name" value="NAD(P)-binding Rossmann-like Domain"/>
    <property type="match status" value="1"/>
</dbReference>
<gene>
    <name evidence="7" type="ORF">CJ030_MR2G028755</name>
</gene>
<dbReference type="PANTHER" id="PTHR11011:SF45">
    <property type="entry name" value="FATTY ACYL-COA REDUCTASE CG8306-RELATED"/>
    <property type="match status" value="1"/>
</dbReference>
<evidence type="ECO:0000256" key="2">
    <source>
        <dbReference type="ARBA" id="ARBA00022516"/>
    </source>
</evidence>
<keyword evidence="4" id="KW-0521">NADP</keyword>
<sequence length="603" mass="66646">MMGALFLNPSSVAPIKLIRVSDKSDRCFLSRKKNVVYCQGSGNVVKSSGFSSVLTEREALASTDHSAALRDAGNLVLSPNGKSQAEIAGKDLVTYEEPSTPLGEVHDGIGIVKFLRGKGFLITGATGFLAKVLIEKILRTEPDVGKMFLLIKAKNNEAAMERLTSEIINTELFKRLRHIHGKSYQSFMLSKLVPVVGNICETNLGIDEGSADLIAKEVDVIVNSAANTTFDERYDVALDINTKGPCHLMSFAKKCKELKLFLQVSTAYVNGQRQGQVMERPFSIGDSIVGEIYGISSRSVPTLDIEGEIQLASDIRKASEVTLVAQKMKELGLERAKTYGWQDTYVFTKAMGEMMIDKLREEIPVVIVRPSVIESTYKEPFPGWMEGNRMMDPIILYYGKGQLTGFLVDPNGVLDVVPADMVVNATLAAMAKHGVSQKPELRVYQVASSVVNPLVFQDLARLLYEHYSSSPYMDSKGSPIQVPSMKLFKSMEEFSTHLWGDAVQRSGLTAVASSNQRLSQKLEIICRKSVEQAKHLADIYEPYTFYGGRFDNNNTQRLMESMSAEEKKIFGFDVGSIDWGDYITNVHIPGLRKHVLKGRGTCS</sequence>
<dbReference type="GO" id="GO:0010345">
    <property type="term" value="P:suberin biosynthetic process"/>
    <property type="evidence" value="ECO:0007669"/>
    <property type="project" value="TreeGrafter"/>
</dbReference>
<dbReference type="CDD" id="cd05236">
    <property type="entry name" value="FAR-N_SDR_e"/>
    <property type="match status" value="1"/>
</dbReference>
<protein>
    <recommendedName>
        <fullName evidence="4">Fatty acyl-CoA reductase</fullName>
        <ecNumber evidence="4">1.2.1.84</ecNumber>
    </recommendedName>
</protein>
<evidence type="ECO:0000256" key="1">
    <source>
        <dbReference type="ARBA" id="ARBA00005928"/>
    </source>
</evidence>
<evidence type="ECO:0000313" key="7">
    <source>
        <dbReference type="EMBL" id="KAB1222427.1"/>
    </source>
</evidence>
<dbReference type="Pfam" id="PF03015">
    <property type="entry name" value="Sterile"/>
    <property type="match status" value="1"/>
</dbReference>
<proteinExistence type="inferred from homology"/>
<dbReference type="SUPFAM" id="SSF51735">
    <property type="entry name" value="NAD(P)-binding Rossmann-fold domains"/>
    <property type="match status" value="1"/>
</dbReference>
<dbReference type="GO" id="GO:0080019">
    <property type="term" value="F:alcohol-forming very long-chain fatty acyl-CoA reductase activity"/>
    <property type="evidence" value="ECO:0007669"/>
    <property type="project" value="InterPro"/>
</dbReference>
<evidence type="ECO:0000256" key="4">
    <source>
        <dbReference type="RuleBase" id="RU363097"/>
    </source>
</evidence>
<dbReference type="CDD" id="cd09071">
    <property type="entry name" value="FAR_C"/>
    <property type="match status" value="1"/>
</dbReference>
<comment type="similarity">
    <text evidence="1 4">Belongs to the fatty acyl-CoA reductase family.</text>
</comment>
<keyword evidence="4" id="KW-0560">Oxidoreductase</keyword>
<dbReference type="InterPro" id="IPR033640">
    <property type="entry name" value="FAR_C"/>
</dbReference>
<evidence type="ECO:0000313" key="8">
    <source>
        <dbReference type="Proteomes" id="UP000516437"/>
    </source>
</evidence>
<dbReference type="Pfam" id="PF07993">
    <property type="entry name" value="NAD_binding_4"/>
    <property type="match status" value="1"/>
</dbReference>
<evidence type="ECO:0000259" key="5">
    <source>
        <dbReference type="Pfam" id="PF03015"/>
    </source>
</evidence>
<dbReference type="InterPro" id="IPR026055">
    <property type="entry name" value="FAR"/>
</dbReference>
<reference evidence="7 8" key="1">
    <citation type="journal article" date="2019" name="Plant Biotechnol. J.">
        <title>The red bayberry genome and genetic basis of sex determination.</title>
        <authorList>
            <person name="Jia H.M."/>
            <person name="Jia H.J."/>
            <person name="Cai Q.L."/>
            <person name="Wang Y."/>
            <person name="Zhao H.B."/>
            <person name="Yang W.F."/>
            <person name="Wang G.Y."/>
            <person name="Li Y.H."/>
            <person name="Zhan D.L."/>
            <person name="Shen Y.T."/>
            <person name="Niu Q.F."/>
            <person name="Chang L."/>
            <person name="Qiu J."/>
            <person name="Zhao L."/>
            <person name="Xie H.B."/>
            <person name="Fu W.Y."/>
            <person name="Jin J."/>
            <person name="Li X.W."/>
            <person name="Jiao Y."/>
            <person name="Zhou C.C."/>
            <person name="Tu T."/>
            <person name="Chai C.Y."/>
            <person name="Gao J.L."/>
            <person name="Fan L.J."/>
            <person name="van de Weg E."/>
            <person name="Wang J.Y."/>
            <person name="Gao Z.S."/>
        </authorList>
    </citation>
    <scope>NUCLEOTIDE SEQUENCE [LARGE SCALE GENOMIC DNA]</scope>
    <source>
        <tissue evidence="7">Leaves</tissue>
    </source>
</reference>
<dbReference type="AlphaFoldDB" id="A0A6A1WEX3"/>
<feature type="domain" description="Fatty acyl-CoA reductase C-terminal" evidence="5">
    <location>
        <begin position="527"/>
        <end position="597"/>
    </location>
</feature>
<dbReference type="EC" id="1.2.1.84" evidence="4"/>
<dbReference type="OrthoDB" id="429813at2759"/>
<organism evidence="7 8">
    <name type="scientific">Morella rubra</name>
    <name type="common">Chinese bayberry</name>
    <dbReference type="NCBI Taxonomy" id="262757"/>
    <lineage>
        <taxon>Eukaryota</taxon>
        <taxon>Viridiplantae</taxon>
        <taxon>Streptophyta</taxon>
        <taxon>Embryophyta</taxon>
        <taxon>Tracheophyta</taxon>
        <taxon>Spermatophyta</taxon>
        <taxon>Magnoliopsida</taxon>
        <taxon>eudicotyledons</taxon>
        <taxon>Gunneridae</taxon>
        <taxon>Pentapetalae</taxon>
        <taxon>rosids</taxon>
        <taxon>fabids</taxon>
        <taxon>Fagales</taxon>
        <taxon>Myricaceae</taxon>
        <taxon>Morella</taxon>
    </lineage>
</organism>
<keyword evidence="3 4" id="KW-0443">Lipid metabolism</keyword>
<dbReference type="EMBL" id="RXIC02000020">
    <property type="protein sequence ID" value="KAB1222427.1"/>
    <property type="molecule type" value="Genomic_DNA"/>
</dbReference>
<keyword evidence="8" id="KW-1185">Reference proteome</keyword>
<dbReference type="InterPro" id="IPR036291">
    <property type="entry name" value="NAD(P)-bd_dom_sf"/>
</dbReference>
<dbReference type="PANTHER" id="PTHR11011">
    <property type="entry name" value="MALE STERILITY PROTEIN 2-RELATED"/>
    <property type="match status" value="1"/>
</dbReference>
<name>A0A6A1WEX3_9ROSI</name>
<comment type="catalytic activity">
    <reaction evidence="4">
        <text>a long-chain fatty acyl-CoA + 2 NADPH + 2 H(+) = a long-chain primary fatty alcohol + 2 NADP(+) + CoA</text>
        <dbReference type="Rhea" id="RHEA:52716"/>
        <dbReference type="ChEBI" id="CHEBI:15378"/>
        <dbReference type="ChEBI" id="CHEBI:57287"/>
        <dbReference type="ChEBI" id="CHEBI:57783"/>
        <dbReference type="ChEBI" id="CHEBI:58349"/>
        <dbReference type="ChEBI" id="CHEBI:77396"/>
        <dbReference type="ChEBI" id="CHEBI:83139"/>
        <dbReference type="EC" id="1.2.1.84"/>
    </reaction>
</comment>
<comment type="caution">
    <text evidence="7">The sequence shown here is derived from an EMBL/GenBank/DDBJ whole genome shotgun (WGS) entry which is preliminary data.</text>
</comment>
<evidence type="ECO:0000256" key="3">
    <source>
        <dbReference type="ARBA" id="ARBA00023098"/>
    </source>
</evidence>
<feature type="domain" description="Thioester reductase (TE)" evidence="6">
    <location>
        <begin position="122"/>
        <end position="426"/>
    </location>
</feature>
<keyword evidence="2 4" id="KW-0444">Lipid biosynthesis</keyword>